<proteinExistence type="predicted"/>
<dbReference type="InterPro" id="IPR000073">
    <property type="entry name" value="AB_hydrolase_1"/>
</dbReference>
<feature type="domain" description="AB hydrolase-1" evidence="1">
    <location>
        <begin position="62"/>
        <end position="326"/>
    </location>
</feature>
<dbReference type="InterPro" id="IPR029058">
    <property type="entry name" value="AB_hydrolase_fold"/>
</dbReference>
<keyword evidence="3" id="KW-1185">Reference proteome</keyword>
<sequence length="341" mass="36263">MSATAAEFILHVPASATNNDISSGLLPPNATATVPVSGTYGIELHLSAPTARSPSRAHTLHVLVSGATYGSDYWDIGFEPERYSYVRYFTARGYWTLCVQRLGNGKSDHPDGMKVVQVPLDVEILAHIVTLARTGGLHGHKFEKIVYAGHSYGSAILNGIIAKHPGVIDAAIFTGFSHPKPSNDEPGEGEAIDPTGATPIPGFQPAHSFDPVRWGTLPPSYIVSSPSLRSAFYGAEGSFDPAALAWDTAHMETATTGQILTNAATKIVAPEFRGDVITVDGEGDAAACPGGCDLEGEKEYYPAARSVEFAIIPGAGHALNFHLSAPTTYETIYNWLQKHGY</sequence>
<evidence type="ECO:0000313" key="2">
    <source>
        <dbReference type="EMBL" id="KZV81857.1"/>
    </source>
</evidence>
<dbReference type="GO" id="GO:0016787">
    <property type="term" value="F:hydrolase activity"/>
    <property type="evidence" value="ECO:0007669"/>
    <property type="project" value="UniProtKB-KW"/>
</dbReference>
<reference evidence="2 3" key="1">
    <citation type="journal article" date="2016" name="Mol. Biol. Evol.">
        <title>Comparative Genomics of Early-Diverging Mushroom-Forming Fungi Provides Insights into the Origins of Lignocellulose Decay Capabilities.</title>
        <authorList>
            <person name="Nagy L.G."/>
            <person name="Riley R."/>
            <person name="Tritt A."/>
            <person name="Adam C."/>
            <person name="Daum C."/>
            <person name="Floudas D."/>
            <person name="Sun H."/>
            <person name="Yadav J.S."/>
            <person name="Pangilinan J."/>
            <person name="Larsson K.H."/>
            <person name="Matsuura K."/>
            <person name="Barry K."/>
            <person name="Labutti K."/>
            <person name="Kuo R."/>
            <person name="Ohm R.A."/>
            <person name="Bhattacharya S.S."/>
            <person name="Shirouzu T."/>
            <person name="Yoshinaga Y."/>
            <person name="Martin F.M."/>
            <person name="Grigoriev I.V."/>
            <person name="Hibbett D.S."/>
        </authorList>
    </citation>
    <scope>NUCLEOTIDE SEQUENCE [LARGE SCALE GENOMIC DNA]</scope>
    <source>
        <strain evidence="2 3">HHB12029</strain>
    </source>
</reference>
<dbReference type="AlphaFoldDB" id="A0A165C5H2"/>
<evidence type="ECO:0000259" key="1">
    <source>
        <dbReference type="Pfam" id="PF12697"/>
    </source>
</evidence>
<dbReference type="OrthoDB" id="1743579at2759"/>
<name>A0A165C5H2_EXIGL</name>
<gene>
    <name evidence="2" type="ORF">EXIGLDRAFT_685491</name>
</gene>
<organism evidence="2 3">
    <name type="scientific">Exidia glandulosa HHB12029</name>
    <dbReference type="NCBI Taxonomy" id="1314781"/>
    <lineage>
        <taxon>Eukaryota</taxon>
        <taxon>Fungi</taxon>
        <taxon>Dikarya</taxon>
        <taxon>Basidiomycota</taxon>
        <taxon>Agaricomycotina</taxon>
        <taxon>Agaricomycetes</taxon>
        <taxon>Auriculariales</taxon>
        <taxon>Exidiaceae</taxon>
        <taxon>Exidia</taxon>
    </lineage>
</organism>
<evidence type="ECO:0000313" key="3">
    <source>
        <dbReference type="Proteomes" id="UP000077266"/>
    </source>
</evidence>
<accession>A0A165C5H2</accession>
<dbReference type="Proteomes" id="UP000077266">
    <property type="component" value="Unassembled WGS sequence"/>
</dbReference>
<dbReference type="Pfam" id="PF12697">
    <property type="entry name" value="Abhydrolase_6"/>
    <property type="match status" value="1"/>
</dbReference>
<dbReference type="InParanoid" id="A0A165C5H2"/>
<dbReference type="Gene3D" id="3.40.50.1820">
    <property type="entry name" value="alpha/beta hydrolase"/>
    <property type="match status" value="1"/>
</dbReference>
<dbReference type="EMBL" id="KV426361">
    <property type="protein sequence ID" value="KZV81857.1"/>
    <property type="molecule type" value="Genomic_DNA"/>
</dbReference>
<dbReference type="SUPFAM" id="SSF53474">
    <property type="entry name" value="alpha/beta-Hydrolases"/>
    <property type="match status" value="1"/>
</dbReference>
<protein>
    <submittedName>
        <fullName evidence="2">Alpha/beta-hydrolase</fullName>
    </submittedName>
</protein>
<keyword evidence="2" id="KW-0378">Hydrolase</keyword>